<comment type="pathway">
    <text evidence="2">Lipid metabolism; sphingolipid metabolism.</text>
</comment>
<dbReference type="GO" id="GO:0004758">
    <property type="term" value="F:serine C-palmitoyltransferase activity"/>
    <property type="evidence" value="ECO:0007669"/>
    <property type="project" value="UniProtKB-EC"/>
</dbReference>
<evidence type="ECO:0000256" key="9">
    <source>
        <dbReference type="ARBA" id="ARBA00023098"/>
    </source>
</evidence>
<comment type="similarity">
    <text evidence="4">Belongs to the class-II pyridoxal-phosphate-dependent aminotransferase family.</text>
</comment>
<keyword evidence="14" id="KW-0472">Membrane</keyword>
<keyword evidence="9" id="KW-0443">Lipid metabolism</keyword>
<evidence type="ECO:0000259" key="15">
    <source>
        <dbReference type="Pfam" id="PF00155"/>
    </source>
</evidence>
<protein>
    <recommendedName>
        <fullName evidence="11">Serine palmitoyltransferase 1</fullName>
        <ecNumber evidence="5">2.3.1.50</ecNumber>
    </recommendedName>
    <alternativeName>
        <fullName evidence="12">Long chain base biosynthesis protein 1</fullName>
    </alternativeName>
    <alternativeName>
        <fullName evidence="13">Serine-palmitoyl-CoA transferase 1</fullName>
    </alternativeName>
</protein>
<evidence type="ECO:0000256" key="7">
    <source>
        <dbReference type="ARBA" id="ARBA00022898"/>
    </source>
</evidence>
<evidence type="ECO:0000313" key="16">
    <source>
        <dbReference type="EMBL" id="MBC1176914.1"/>
    </source>
</evidence>
<dbReference type="GO" id="GO:0016020">
    <property type="term" value="C:membrane"/>
    <property type="evidence" value="ECO:0007669"/>
    <property type="project" value="GOC"/>
</dbReference>
<dbReference type="GO" id="GO:0005783">
    <property type="term" value="C:endoplasmic reticulum"/>
    <property type="evidence" value="ECO:0007669"/>
    <property type="project" value="TreeGrafter"/>
</dbReference>
<dbReference type="SUPFAM" id="SSF53383">
    <property type="entry name" value="PLP-dependent transferases"/>
    <property type="match status" value="1"/>
</dbReference>
<evidence type="ECO:0000256" key="2">
    <source>
        <dbReference type="ARBA" id="ARBA00004760"/>
    </source>
</evidence>
<name>A0A7G3AXI7_LUTLO</name>
<keyword evidence="8" id="KW-0746">Sphingolipid metabolism</keyword>
<accession>A0A7G3AXI7</accession>
<keyword evidence="7" id="KW-0663">Pyridoxal phosphate</keyword>
<evidence type="ECO:0000256" key="4">
    <source>
        <dbReference type="ARBA" id="ARBA00008392"/>
    </source>
</evidence>
<keyword evidence="14" id="KW-1133">Transmembrane helix</keyword>
<dbReference type="GO" id="GO:0046513">
    <property type="term" value="P:ceramide biosynthetic process"/>
    <property type="evidence" value="ECO:0007669"/>
    <property type="project" value="TreeGrafter"/>
</dbReference>
<dbReference type="PANTHER" id="PTHR13693:SF2">
    <property type="entry name" value="SERINE PALMITOYLTRANSFERASE 1"/>
    <property type="match status" value="1"/>
</dbReference>
<dbReference type="PANTHER" id="PTHR13693">
    <property type="entry name" value="CLASS II AMINOTRANSFERASE/8-AMINO-7-OXONONANOATE SYNTHASE"/>
    <property type="match status" value="1"/>
</dbReference>
<evidence type="ECO:0000256" key="10">
    <source>
        <dbReference type="ARBA" id="ARBA00023315"/>
    </source>
</evidence>
<organism evidence="16">
    <name type="scientific">Lutzomyia longipalpis</name>
    <name type="common">Sand fly</name>
    <dbReference type="NCBI Taxonomy" id="7200"/>
    <lineage>
        <taxon>Eukaryota</taxon>
        <taxon>Metazoa</taxon>
        <taxon>Ecdysozoa</taxon>
        <taxon>Arthropoda</taxon>
        <taxon>Hexapoda</taxon>
        <taxon>Insecta</taxon>
        <taxon>Pterygota</taxon>
        <taxon>Neoptera</taxon>
        <taxon>Endopterygota</taxon>
        <taxon>Diptera</taxon>
        <taxon>Nematocera</taxon>
        <taxon>Psychodoidea</taxon>
        <taxon>Psychodidae</taxon>
        <taxon>Lutzomyia</taxon>
        <taxon>Lutzomyia</taxon>
    </lineage>
</organism>
<dbReference type="Pfam" id="PF00155">
    <property type="entry name" value="Aminotran_1_2"/>
    <property type="match status" value="1"/>
</dbReference>
<dbReference type="Gene3D" id="3.90.1150.10">
    <property type="entry name" value="Aspartate Aminotransferase, domain 1"/>
    <property type="match status" value="1"/>
</dbReference>
<dbReference type="GO" id="GO:0046512">
    <property type="term" value="P:sphingosine biosynthetic process"/>
    <property type="evidence" value="ECO:0007669"/>
    <property type="project" value="TreeGrafter"/>
</dbReference>
<reference evidence="16" key="1">
    <citation type="journal article" date="2020" name="BMC">
        <title>Leishmania infection induces a limited differential gene expression in the sand fly midgut.</title>
        <authorList>
            <person name="Coutinho-Abreu I.V."/>
            <person name="Serafim T.D."/>
            <person name="Meneses C."/>
            <person name="Kamhawi S."/>
            <person name="Oliveira F."/>
            <person name="Valenzuela J.G."/>
        </authorList>
    </citation>
    <scope>NUCLEOTIDE SEQUENCE</scope>
    <source>
        <strain evidence="16">Jacobina</strain>
        <tissue evidence="16">Midgut</tissue>
    </source>
</reference>
<evidence type="ECO:0000256" key="13">
    <source>
        <dbReference type="ARBA" id="ARBA00042649"/>
    </source>
</evidence>
<feature type="transmembrane region" description="Helical" evidence="14">
    <location>
        <begin position="20"/>
        <end position="38"/>
    </location>
</feature>
<dbReference type="InterPro" id="IPR015421">
    <property type="entry name" value="PyrdxlP-dep_Trfase_major"/>
</dbReference>
<evidence type="ECO:0000256" key="6">
    <source>
        <dbReference type="ARBA" id="ARBA00022679"/>
    </source>
</evidence>
<dbReference type="InterPro" id="IPR050087">
    <property type="entry name" value="AON_synthase_class-II"/>
</dbReference>
<keyword evidence="14" id="KW-0812">Transmembrane</keyword>
<dbReference type="VEuPathDB" id="VectorBase:LLONM1_002336"/>
<comment type="pathway">
    <text evidence="3">Sphingolipid metabolism.</text>
</comment>
<evidence type="ECO:0000256" key="11">
    <source>
        <dbReference type="ARBA" id="ARBA00041066"/>
    </source>
</evidence>
<dbReference type="InterPro" id="IPR004839">
    <property type="entry name" value="Aminotransferase_I/II_large"/>
</dbReference>
<dbReference type="InterPro" id="IPR015422">
    <property type="entry name" value="PyrdxlP-dep_Trfase_small"/>
</dbReference>
<dbReference type="FunFam" id="3.40.640.10:FF:000049">
    <property type="entry name" value="serine palmitoyltransferase 1 isoform X1"/>
    <property type="match status" value="1"/>
</dbReference>
<dbReference type="EMBL" id="GITU01008211">
    <property type="protein sequence ID" value="MBC1176914.1"/>
    <property type="molecule type" value="Transcribed_RNA"/>
</dbReference>
<dbReference type="EC" id="2.3.1.50" evidence="5"/>
<keyword evidence="6 16" id="KW-0808">Transferase</keyword>
<evidence type="ECO:0000256" key="14">
    <source>
        <dbReference type="SAM" id="Phobius"/>
    </source>
</evidence>
<evidence type="ECO:0000256" key="1">
    <source>
        <dbReference type="ARBA" id="ARBA00001933"/>
    </source>
</evidence>
<dbReference type="Gene3D" id="3.40.640.10">
    <property type="entry name" value="Type I PLP-dependent aspartate aminotransferase-like (Major domain)"/>
    <property type="match status" value="1"/>
</dbReference>
<dbReference type="InterPro" id="IPR015424">
    <property type="entry name" value="PyrdxlP-dep_Trfase"/>
</dbReference>
<feature type="domain" description="Aminotransferase class I/classII large" evidence="15">
    <location>
        <begin position="97"/>
        <end position="451"/>
    </location>
</feature>
<evidence type="ECO:0000256" key="3">
    <source>
        <dbReference type="ARBA" id="ARBA00004991"/>
    </source>
</evidence>
<dbReference type="AlphaFoldDB" id="A0A7G3AXI7"/>
<proteinExistence type="inferred from homology"/>
<comment type="cofactor">
    <cofactor evidence="1">
        <name>pyridoxal 5'-phosphate</name>
        <dbReference type="ChEBI" id="CHEBI:597326"/>
    </cofactor>
</comment>
<evidence type="ECO:0000256" key="12">
    <source>
        <dbReference type="ARBA" id="ARBA00041765"/>
    </source>
</evidence>
<dbReference type="GO" id="GO:0030170">
    <property type="term" value="F:pyridoxal phosphate binding"/>
    <property type="evidence" value="ECO:0007669"/>
    <property type="project" value="InterPro"/>
</dbReference>
<keyword evidence="10" id="KW-0012">Acyltransferase</keyword>
<evidence type="ECO:0000256" key="5">
    <source>
        <dbReference type="ARBA" id="ARBA00013220"/>
    </source>
</evidence>
<evidence type="ECO:0000256" key="8">
    <source>
        <dbReference type="ARBA" id="ARBA00022919"/>
    </source>
</evidence>
<sequence>MVNMPYIFYEILDIFHKASFFALSLQAVLVILVIWLILHKNKNNEKTKNLTAQEKADLIANWNPEPLVGDTPLDHPSLSPRLVTSRVGKRITVDGWDCLNLGTHNYLGLLEDDGIQEDAIRSLKKYGVGSCGPRGFYGTTDVHLELEEKLAQFMDMEEAVVYSYGFSTIASAIPAYAKRTDICFVDEAANFAIQKGLDASRCTVIYFRHNDMKDLEEKLIEHTRQAAKNPKKAAKTRKFLIAEGIYMNTGEMCPLADLVALRKKYQLRFFLDESITFGTMGATGRGLTEHLGIDRAEIDLISATLEWAVGTIGGFCVGSSFIVDHQRLSGLGYCFSASCPPLLTRAAVSALEKFDKEPELFAEIQECSRKLQRKLEDLSVLRLRGDPISPVKHLYVREEKATKAEDALLTEIVDKCITKGLCLVKAQYLQHIEKKCPRPSIRITVNRLLTDEDMAFTFRTLESISKEVLLQ</sequence>